<evidence type="ECO:0000256" key="4">
    <source>
        <dbReference type="ARBA" id="ARBA00048819"/>
    </source>
</evidence>
<dbReference type="PANTHER" id="PTHR36510">
    <property type="entry name" value="GLUTAMATE--CYSTEINE LIGASE 2-RELATED"/>
    <property type="match status" value="1"/>
</dbReference>
<keyword evidence="3 5" id="KW-0067">ATP-binding</keyword>
<dbReference type="HAMAP" id="MF_01609">
    <property type="entry name" value="Glu_cys_ligase_2"/>
    <property type="match status" value="1"/>
</dbReference>
<evidence type="ECO:0000256" key="1">
    <source>
        <dbReference type="ARBA" id="ARBA00022598"/>
    </source>
</evidence>
<sequence length="381" mass="40987">MRTVGVEEELLLVDSESGRPRSVAARTLQYAEETAKPAEPANGAEPAAPDDAPGGSLEHELQQQQIETDTIPHTDMVALGDGVRAWREYAITAARRAGARVIASGTSPLPVGAAIVGKPRYLKMVEHFGLTTTEQLTGACHVHVSIESDEEGVGVLDRIRGWLSVLLALSANSPFWQGEDTKYASFRSQAIVRWPTAGPTEVFGSAEAYHELVSSMIASGAILDEGMVYFDARLSHHYPTVEIRVADVCPDAADTVLIAALCRALVDTAAAEWREGEGPPAISVSMLRLMSWQAGRFGIEGDLIDPRTFKPRAAREVVADLIEHVRAALRDNGDEARVEEQVDRIFTRGNGAMRQRAVLEKTGQLSDVVADLATATAGLDA</sequence>
<dbReference type="SUPFAM" id="SSF55931">
    <property type="entry name" value="Glutamine synthetase/guanido kinase"/>
    <property type="match status" value="1"/>
</dbReference>
<protein>
    <recommendedName>
        <fullName evidence="5">Putative glutamate--cysteine ligase 2</fullName>
        <ecNumber evidence="5">6.3.2.2</ecNumber>
    </recommendedName>
    <alternativeName>
        <fullName evidence="5">Gamma-glutamylcysteine synthetase 2</fullName>
        <shortName evidence="5">GCS 2</shortName>
        <shortName evidence="5">Gamma-GCS 2</shortName>
    </alternativeName>
</protein>
<gene>
    <name evidence="7" type="ORF">AB0301_11085</name>
</gene>
<dbReference type="InterPro" id="IPR014746">
    <property type="entry name" value="Gln_synth/guanido_kin_cat_dom"/>
</dbReference>
<evidence type="ECO:0000256" key="2">
    <source>
        <dbReference type="ARBA" id="ARBA00022741"/>
    </source>
</evidence>
<dbReference type="Proteomes" id="UP001553715">
    <property type="component" value="Unassembled WGS sequence"/>
</dbReference>
<evidence type="ECO:0000256" key="5">
    <source>
        <dbReference type="HAMAP-Rule" id="MF_01609"/>
    </source>
</evidence>
<reference evidence="7 8" key="1">
    <citation type="submission" date="2024-06" db="EMBL/GenBank/DDBJ databases">
        <title>The Natural Products Discovery Center: Release of the First 8490 Sequenced Strains for Exploring Actinobacteria Biosynthetic Diversity.</title>
        <authorList>
            <person name="Kalkreuter E."/>
            <person name="Kautsar S.A."/>
            <person name="Yang D."/>
            <person name="Bader C.D."/>
            <person name="Teijaro C.N."/>
            <person name="Fluegel L."/>
            <person name="Davis C.M."/>
            <person name="Simpson J.R."/>
            <person name="Lauterbach L."/>
            <person name="Steele A.D."/>
            <person name="Gui C."/>
            <person name="Meng S."/>
            <person name="Li G."/>
            <person name="Viehrig K."/>
            <person name="Ye F."/>
            <person name="Su P."/>
            <person name="Kiefer A.F."/>
            <person name="Nichols A."/>
            <person name="Cepeda A.J."/>
            <person name="Yan W."/>
            <person name="Fan B."/>
            <person name="Jiang Y."/>
            <person name="Adhikari A."/>
            <person name="Zheng C.-J."/>
            <person name="Schuster L."/>
            <person name="Cowan T.M."/>
            <person name="Smanski M.J."/>
            <person name="Chevrette M.G."/>
            <person name="De Carvalho L.P.S."/>
            <person name="Shen B."/>
        </authorList>
    </citation>
    <scope>NUCLEOTIDE SEQUENCE [LARGE SCALE GENOMIC DNA]</scope>
    <source>
        <strain evidence="7 8">NPDC077434</strain>
    </source>
</reference>
<keyword evidence="1 5" id="KW-0436">Ligase</keyword>
<dbReference type="RefSeq" id="WP_033105250.1">
    <property type="nucleotide sequence ID" value="NZ_JBFBMH010000015.1"/>
</dbReference>
<feature type="compositionally biased region" description="Low complexity" evidence="6">
    <location>
        <begin position="37"/>
        <end position="54"/>
    </location>
</feature>
<comment type="function">
    <text evidence="5">ATP-dependent carboxylate-amine ligase which exhibits weak glutamate--cysteine ligase activity.</text>
</comment>
<dbReference type="NCBIfam" id="TIGR02050">
    <property type="entry name" value="gshA_cyan_rel"/>
    <property type="match status" value="1"/>
</dbReference>
<dbReference type="Gene3D" id="3.30.590.20">
    <property type="match status" value="1"/>
</dbReference>
<evidence type="ECO:0000256" key="3">
    <source>
        <dbReference type="ARBA" id="ARBA00022840"/>
    </source>
</evidence>
<dbReference type="InterPro" id="IPR006336">
    <property type="entry name" value="GCS2"/>
</dbReference>
<name>A0ABV3LLF0_9MICO</name>
<dbReference type="PANTHER" id="PTHR36510:SF1">
    <property type="entry name" value="GLUTAMATE--CYSTEINE LIGASE 2-RELATED"/>
    <property type="match status" value="1"/>
</dbReference>
<keyword evidence="8" id="KW-1185">Reference proteome</keyword>
<evidence type="ECO:0000313" key="7">
    <source>
        <dbReference type="EMBL" id="MEW1975603.1"/>
    </source>
</evidence>
<feature type="region of interest" description="Disordered" evidence="6">
    <location>
        <begin position="15"/>
        <end position="61"/>
    </location>
</feature>
<dbReference type="GO" id="GO:0016874">
    <property type="term" value="F:ligase activity"/>
    <property type="evidence" value="ECO:0007669"/>
    <property type="project" value="UniProtKB-KW"/>
</dbReference>
<evidence type="ECO:0000256" key="6">
    <source>
        <dbReference type="SAM" id="MobiDB-lite"/>
    </source>
</evidence>
<dbReference type="EMBL" id="JBFBMH010000015">
    <property type="protein sequence ID" value="MEW1975603.1"/>
    <property type="molecule type" value="Genomic_DNA"/>
</dbReference>
<dbReference type="Pfam" id="PF04107">
    <property type="entry name" value="GCS2"/>
    <property type="match status" value="1"/>
</dbReference>
<evidence type="ECO:0000313" key="8">
    <source>
        <dbReference type="Proteomes" id="UP001553715"/>
    </source>
</evidence>
<dbReference type="InterPro" id="IPR011793">
    <property type="entry name" value="YbdK"/>
</dbReference>
<comment type="similarity">
    <text evidence="5">Belongs to the glutamate--cysteine ligase type 2 family. YbdK subfamily.</text>
</comment>
<accession>A0ABV3LLF0</accession>
<dbReference type="NCBIfam" id="NF010041">
    <property type="entry name" value="PRK13517.1-1"/>
    <property type="match status" value="1"/>
</dbReference>
<comment type="catalytic activity">
    <reaction evidence="4 5">
        <text>L-cysteine + L-glutamate + ATP = gamma-L-glutamyl-L-cysteine + ADP + phosphate + H(+)</text>
        <dbReference type="Rhea" id="RHEA:13285"/>
        <dbReference type="ChEBI" id="CHEBI:15378"/>
        <dbReference type="ChEBI" id="CHEBI:29985"/>
        <dbReference type="ChEBI" id="CHEBI:30616"/>
        <dbReference type="ChEBI" id="CHEBI:35235"/>
        <dbReference type="ChEBI" id="CHEBI:43474"/>
        <dbReference type="ChEBI" id="CHEBI:58173"/>
        <dbReference type="ChEBI" id="CHEBI:456216"/>
        <dbReference type="EC" id="6.3.2.2"/>
    </reaction>
</comment>
<dbReference type="EC" id="6.3.2.2" evidence="5"/>
<keyword evidence="2 5" id="KW-0547">Nucleotide-binding</keyword>
<dbReference type="InterPro" id="IPR050141">
    <property type="entry name" value="GCL_type2/YbdK_subfam"/>
</dbReference>
<comment type="caution">
    <text evidence="7">The sequence shown here is derived from an EMBL/GenBank/DDBJ whole genome shotgun (WGS) entry which is preliminary data.</text>
</comment>
<organism evidence="7 8">
    <name type="scientific">Microbacterium profundi</name>
    <dbReference type="NCBI Taxonomy" id="450380"/>
    <lineage>
        <taxon>Bacteria</taxon>
        <taxon>Bacillati</taxon>
        <taxon>Actinomycetota</taxon>
        <taxon>Actinomycetes</taxon>
        <taxon>Micrococcales</taxon>
        <taxon>Microbacteriaceae</taxon>
        <taxon>Microbacterium</taxon>
    </lineage>
</organism>
<proteinExistence type="inferred from homology"/>